<dbReference type="InterPro" id="IPR007345">
    <property type="entry name" value="Polysacch_pyruvyl_Trfase"/>
</dbReference>
<dbReference type="NCBIfam" id="TIGR03609">
    <property type="entry name" value="S_layer_CsaB"/>
    <property type="match status" value="1"/>
</dbReference>
<evidence type="ECO:0000313" key="2">
    <source>
        <dbReference type="EMBL" id="SHG42999.1"/>
    </source>
</evidence>
<dbReference type="OrthoDB" id="3199616at2"/>
<dbReference type="InterPro" id="IPR019896">
    <property type="entry name" value="Polysacch_pyruvyl_Trfase_CsaB"/>
</dbReference>
<protein>
    <submittedName>
        <fullName evidence="2">Polysaccharide pyruvyl transferase CsaB</fullName>
    </submittedName>
</protein>
<dbReference type="Proteomes" id="UP000242329">
    <property type="component" value="Unassembled WGS sequence"/>
</dbReference>
<name>A0A1M5JRV3_9FIRM</name>
<evidence type="ECO:0000259" key="1">
    <source>
        <dbReference type="Pfam" id="PF04230"/>
    </source>
</evidence>
<dbReference type="SUPFAM" id="SSF53756">
    <property type="entry name" value="UDP-Glycosyltransferase/glycogen phosphorylase"/>
    <property type="match status" value="1"/>
</dbReference>
<keyword evidence="3" id="KW-1185">Reference proteome</keyword>
<dbReference type="GO" id="GO:0016740">
    <property type="term" value="F:transferase activity"/>
    <property type="evidence" value="ECO:0007669"/>
    <property type="project" value="UniProtKB-KW"/>
</dbReference>
<organism evidence="2 3">
    <name type="scientific">Thermosyntropha lipolytica DSM 11003</name>
    <dbReference type="NCBI Taxonomy" id="1123382"/>
    <lineage>
        <taxon>Bacteria</taxon>
        <taxon>Bacillati</taxon>
        <taxon>Bacillota</taxon>
        <taxon>Clostridia</taxon>
        <taxon>Eubacteriales</taxon>
        <taxon>Syntrophomonadaceae</taxon>
        <taxon>Thermosyntropha</taxon>
    </lineage>
</organism>
<dbReference type="EMBL" id="FQWY01000003">
    <property type="protein sequence ID" value="SHG42999.1"/>
    <property type="molecule type" value="Genomic_DNA"/>
</dbReference>
<dbReference type="STRING" id="1123382.SAMN02745221_00193"/>
<keyword evidence="2" id="KW-0808">Transferase</keyword>
<dbReference type="AlphaFoldDB" id="A0A1M5JRV3"/>
<gene>
    <name evidence="2" type="ORF">SAMN02745221_00193</name>
</gene>
<feature type="domain" description="Polysaccharide pyruvyl transferase" evidence="1">
    <location>
        <begin position="13"/>
        <end position="295"/>
    </location>
</feature>
<sequence length="365" mass="41330">MKICLSGYYGFDNAGDEALLAAITSTLRRLSAEIEFVVFSGQPERTAYLHGLRAVSRTNPFAVIKELWQADLLISGGGSLMQDVTSTRSLVYYIGIVALAKLLRKPVVFYAQGIGPLNKRFSRFLMFHIANKVDLITLRDMASLNLLKEIGVKKPPVRVTADPVFTLEPEDEDYKKAEAILQSFFPAKNPIIGVSVRKWEKLAGYQEVLARVLDDLAAEGYKIVLVPMDYRNDMEESRKIKSLMGKECYIIDQSLKSTEYMALISFFELMIGMRLHSLIFSASQGVPFAAISYDPKVEAFAESFHLKPLALDYRDMKAYIDKLLKDKEVRNRVKEKAQEMKEKALENAYLTWGVLEARQVKKRGK</sequence>
<dbReference type="RefSeq" id="WP_073089039.1">
    <property type="nucleotide sequence ID" value="NZ_FQWY01000003.1"/>
</dbReference>
<dbReference type="PANTHER" id="PTHR36836:SF1">
    <property type="entry name" value="COLANIC ACID BIOSYNTHESIS PROTEIN WCAK"/>
    <property type="match status" value="1"/>
</dbReference>
<evidence type="ECO:0000313" key="3">
    <source>
        <dbReference type="Proteomes" id="UP000242329"/>
    </source>
</evidence>
<dbReference type="PANTHER" id="PTHR36836">
    <property type="entry name" value="COLANIC ACID BIOSYNTHESIS PROTEIN WCAK"/>
    <property type="match status" value="1"/>
</dbReference>
<accession>A0A1M5JRV3</accession>
<reference evidence="3" key="1">
    <citation type="submission" date="2016-11" db="EMBL/GenBank/DDBJ databases">
        <authorList>
            <person name="Varghese N."/>
            <person name="Submissions S."/>
        </authorList>
    </citation>
    <scope>NUCLEOTIDE SEQUENCE [LARGE SCALE GENOMIC DNA]</scope>
    <source>
        <strain evidence="3">DSM 11003</strain>
    </source>
</reference>
<proteinExistence type="predicted"/>
<dbReference type="Pfam" id="PF04230">
    <property type="entry name" value="PS_pyruv_trans"/>
    <property type="match status" value="1"/>
</dbReference>